<protein>
    <submittedName>
        <fullName evidence="1">Uncharacterized protein</fullName>
    </submittedName>
</protein>
<sequence>MENSGEHSPCLLNDKKINSGGYEPNCRGQEMQTALLQNFEKTRNTITSILKKWDASSMQNETSIEELRDIVPSSTNKTNAAEQKWMKNVKSLYKNVARTNEQIQKDFDKCANPPNALPDEIKGKDDKPNTEAFLVASRIVADLHKGVESEHNQRRSILDECREKCKKGLFISILKTWVVQFVERRVTGTIFLNEFIVTRVNLTTSKLGALFVNEIKQDPDIKIYFNSFQHIEKCLDSFRKDMNKKFECNRSFGPNKFIEVINTAKQSAMQLFNCNFAPAQEILNHGIELFKLQYAKENESINQYEIMLAKELLPQIQDFYSKIMKDFTNEKIFIANQLEQLHNLVIERSLTIFWNSCGFQPNQEMQ</sequence>
<evidence type="ECO:0000313" key="1">
    <source>
        <dbReference type="EMBL" id="OXA63855.1"/>
    </source>
</evidence>
<keyword evidence="2" id="KW-1185">Reference proteome</keyword>
<gene>
    <name evidence="1" type="ORF">Fcan01_01399</name>
</gene>
<dbReference type="AlphaFoldDB" id="A0A226F231"/>
<name>A0A226F231_FOLCA</name>
<evidence type="ECO:0000313" key="2">
    <source>
        <dbReference type="Proteomes" id="UP000198287"/>
    </source>
</evidence>
<dbReference type="EMBL" id="LNIX01000001">
    <property type="protein sequence ID" value="OXA63855.1"/>
    <property type="molecule type" value="Genomic_DNA"/>
</dbReference>
<organism evidence="1 2">
    <name type="scientific">Folsomia candida</name>
    <name type="common">Springtail</name>
    <dbReference type="NCBI Taxonomy" id="158441"/>
    <lineage>
        <taxon>Eukaryota</taxon>
        <taxon>Metazoa</taxon>
        <taxon>Ecdysozoa</taxon>
        <taxon>Arthropoda</taxon>
        <taxon>Hexapoda</taxon>
        <taxon>Collembola</taxon>
        <taxon>Entomobryomorpha</taxon>
        <taxon>Isotomoidea</taxon>
        <taxon>Isotomidae</taxon>
        <taxon>Proisotominae</taxon>
        <taxon>Folsomia</taxon>
    </lineage>
</organism>
<reference evidence="1 2" key="1">
    <citation type="submission" date="2015-12" db="EMBL/GenBank/DDBJ databases">
        <title>The genome of Folsomia candida.</title>
        <authorList>
            <person name="Faddeeva A."/>
            <person name="Derks M.F."/>
            <person name="Anvar Y."/>
            <person name="Smit S."/>
            <person name="Van Straalen N."/>
            <person name="Roelofs D."/>
        </authorList>
    </citation>
    <scope>NUCLEOTIDE SEQUENCE [LARGE SCALE GENOMIC DNA]</scope>
    <source>
        <strain evidence="1 2">VU population</strain>
        <tissue evidence="1">Whole body</tissue>
    </source>
</reference>
<comment type="caution">
    <text evidence="1">The sequence shown here is derived from an EMBL/GenBank/DDBJ whole genome shotgun (WGS) entry which is preliminary data.</text>
</comment>
<proteinExistence type="predicted"/>
<dbReference type="Proteomes" id="UP000198287">
    <property type="component" value="Unassembled WGS sequence"/>
</dbReference>
<accession>A0A226F231</accession>